<reference evidence="8" key="1">
    <citation type="submission" date="2016-04" db="EMBL/GenBank/DDBJ databases">
        <title>Fast-growing isolate from the root nodules of Vavilovia formosa.</title>
        <authorList>
            <person name="Kimeklis A."/>
            <person name="Safronova V."/>
            <person name="Belimov A."/>
            <person name="Andronov E."/>
        </authorList>
    </citation>
    <scope>NUCLEOTIDE SEQUENCE [LARGE SCALE GENOMIC DNA]</scope>
    <source>
        <strain evidence="8">Vaf-46</strain>
    </source>
</reference>
<dbReference type="InterPro" id="IPR013149">
    <property type="entry name" value="ADH-like_C"/>
</dbReference>
<comment type="caution">
    <text evidence="8">The sequence shown here is derived from an EMBL/GenBank/DDBJ whole genome shotgun (WGS) entry which is preliminary data.</text>
</comment>
<dbReference type="CDD" id="cd08278">
    <property type="entry name" value="benzyl_alcohol_DH"/>
    <property type="match status" value="1"/>
</dbReference>
<keyword evidence="2 6" id="KW-0479">Metal-binding</keyword>
<proteinExistence type="inferred from homology"/>
<dbReference type="InterPro" id="IPR036291">
    <property type="entry name" value="NAD(P)-bd_dom_sf"/>
</dbReference>
<dbReference type="AlphaFoldDB" id="A0A179BXQ4"/>
<dbReference type="Pfam" id="PF00107">
    <property type="entry name" value="ADH_zinc_N"/>
    <property type="match status" value="1"/>
</dbReference>
<comment type="cofactor">
    <cofactor evidence="1 6">
        <name>Zn(2+)</name>
        <dbReference type="ChEBI" id="CHEBI:29105"/>
    </cofactor>
</comment>
<sequence length="366" mass="38459">MQIKAAIARARGANLSLETVDIEEPRDSEILVKVVATGVCHTDIVVRDGMLPTPLPVVLGHEGAGIVEKVGRAVSKVKTGDKVVMTFNSCGHCPSCLDHYISYCHEFFPRNFFAARTDGSSALSAGGERIHGNFFGQSSFATHAICHEVNVVKVPDTAPLELLGPLACGIQTGAGAVMNALKVSAGKSFAVFGSGSVGLSALMAAKVVGATTIVAVDMNDERLAVARELGATHTINPGKVDATAEIIAITSYGLNFALDTTGISSVIRSAVMALAPMGACGILGASAMGTEINLDEVHFMSGGRRLIGIVEGESNPDTFIPILAELYAQGRFPFDKLVKFYDFDEINQAIHDSESGKTIKPIVRMP</sequence>
<evidence type="ECO:0000256" key="4">
    <source>
        <dbReference type="ARBA" id="ARBA00023002"/>
    </source>
</evidence>
<gene>
    <name evidence="8" type="ORF">A4U53_38285</name>
</gene>
<accession>A0A179BXQ4</accession>
<dbReference type="GO" id="GO:0008270">
    <property type="term" value="F:zinc ion binding"/>
    <property type="evidence" value="ECO:0007669"/>
    <property type="project" value="InterPro"/>
</dbReference>
<evidence type="ECO:0000259" key="7">
    <source>
        <dbReference type="SMART" id="SM00829"/>
    </source>
</evidence>
<keyword evidence="3 6" id="KW-0862">Zinc</keyword>
<keyword evidence="5" id="KW-0520">NAD</keyword>
<dbReference type="InterPro" id="IPR013154">
    <property type="entry name" value="ADH-like_N"/>
</dbReference>
<dbReference type="GO" id="GO:0051903">
    <property type="term" value="F:S-(hydroxymethyl)glutathione dehydrogenase [NAD(P)+] activity"/>
    <property type="evidence" value="ECO:0007669"/>
    <property type="project" value="TreeGrafter"/>
</dbReference>
<dbReference type="PANTHER" id="PTHR43880:SF12">
    <property type="entry name" value="ALCOHOL DEHYDROGENASE CLASS-3"/>
    <property type="match status" value="1"/>
</dbReference>
<dbReference type="InterPro" id="IPR011032">
    <property type="entry name" value="GroES-like_sf"/>
</dbReference>
<evidence type="ECO:0000256" key="2">
    <source>
        <dbReference type="ARBA" id="ARBA00022723"/>
    </source>
</evidence>
<protein>
    <submittedName>
        <fullName evidence="8">Geraniol dehydrogenase</fullName>
    </submittedName>
</protein>
<dbReference type="InterPro" id="IPR002328">
    <property type="entry name" value="ADH_Zn_CS"/>
</dbReference>
<evidence type="ECO:0000256" key="3">
    <source>
        <dbReference type="ARBA" id="ARBA00022833"/>
    </source>
</evidence>
<evidence type="ECO:0000256" key="5">
    <source>
        <dbReference type="ARBA" id="ARBA00023027"/>
    </source>
</evidence>
<dbReference type="FunFam" id="3.40.50.720:FF:000003">
    <property type="entry name" value="S-(hydroxymethyl)glutathione dehydrogenase"/>
    <property type="match status" value="1"/>
</dbReference>
<dbReference type="PROSITE" id="PS00059">
    <property type="entry name" value="ADH_ZINC"/>
    <property type="match status" value="1"/>
</dbReference>
<dbReference type="EMBL" id="LWBS01000051">
    <property type="protein sequence ID" value="OAP96426.1"/>
    <property type="molecule type" value="Genomic_DNA"/>
</dbReference>
<dbReference type="InterPro" id="IPR020843">
    <property type="entry name" value="ER"/>
</dbReference>
<comment type="similarity">
    <text evidence="6">Belongs to the zinc-containing alcohol dehydrogenase family.</text>
</comment>
<dbReference type="Gene3D" id="3.40.50.720">
    <property type="entry name" value="NAD(P)-binding Rossmann-like Domain"/>
    <property type="match status" value="1"/>
</dbReference>
<name>A0A179BXQ4_RHILE</name>
<dbReference type="Gene3D" id="3.90.180.10">
    <property type="entry name" value="Medium-chain alcohol dehydrogenases, catalytic domain"/>
    <property type="match status" value="1"/>
</dbReference>
<organism evidence="8">
    <name type="scientific">Rhizobium leguminosarum</name>
    <dbReference type="NCBI Taxonomy" id="384"/>
    <lineage>
        <taxon>Bacteria</taxon>
        <taxon>Pseudomonadati</taxon>
        <taxon>Pseudomonadota</taxon>
        <taxon>Alphaproteobacteria</taxon>
        <taxon>Hyphomicrobiales</taxon>
        <taxon>Rhizobiaceae</taxon>
        <taxon>Rhizobium/Agrobacterium group</taxon>
        <taxon>Rhizobium</taxon>
    </lineage>
</organism>
<dbReference type="GO" id="GO:0046294">
    <property type="term" value="P:formaldehyde catabolic process"/>
    <property type="evidence" value="ECO:0007669"/>
    <property type="project" value="TreeGrafter"/>
</dbReference>
<keyword evidence="4" id="KW-0560">Oxidoreductase</keyword>
<feature type="domain" description="Enoyl reductase (ER)" evidence="7">
    <location>
        <begin position="12"/>
        <end position="363"/>
    </location>
</feature>
<dbReference type="GO" id="GO:0005829">
    <property type="term" value="C:cytosol"/>
    <property type="evidence" value="ECO:0007669"/>
    <property type="project" value="TreeGrafter"/>
</dbReference>
<dbReference type="SUPFAM" id="SSF51735">
    <property type="entry name" value="NAD(P)-binding Rossmann-fold domains"/>
    <property type="match status" value="1"/>
</dbReference>
<evidence type="ECO:0000256" key="6">
    <source>
        <dbReference type="RuleBase" id="RU361277"/>
    </source>
</evidence>
<evidence type="ECO:0000256" key="1">
    <source>
        <dbReference type="ARBA" id="ARBA00001947"/>
    </source>
</evidence>
<evidence type="ECO:0000313" key="8">
    <source>
        <dbReference type="EMBL" id="OAP96426.1"/>
    </source>
</evidence>
<dbReference type="SMART" id="SM00829">
    <property type="entry name" value="PKS_ER"/>
    <property type="match status" value="1"/>
</dbReference>
<dbReference type="PANTHER" id="PTHR43880">
    <property type="entry name" value="ALCOHOL DEHYDROGENASE"/>
    <property type="match status" value="1"/>
</dbReference>
<dbReference type="Pfam" id="PF08240">
    <property type="entry name" value="ADH_N"/>
    <property type="match status" value="1"/>
</dbReference>
<dbReference type="RefSeq" id="WP_064245844.1">
    <property type="nucleotide sequence ID" value="NZ_JAAXCG010000048.1"/>
</dbReference>
<dbReference type="SUPFAM" id="SSF50129">
    <property type="entry name" value="GroES-like"/>
    <property type="match status" value="1"/>
</dbReference>